<evidence type="ECO:0000313" key="2">
    <source>
        <dbReference type="EMBL" id="QSX73937.1"/>
    </source>
</evidence>
<feature type="compositionally biased region" description="Basic and acidic residues" evidence="1">
    <location>
        <begin position="49"/>
        <end position="74"/>
    </location>
</feature>
<dbReference type="RefSeq" id="WP_200607391.1">
    <property type="nucleotide sequence ID" value="NZ_CP071517.1"/>
</dbReference>
<name>A0ABX7R953_9GAMM</name>
<accession>A0ABX7R953</accession>
<reference evidence="2 3" key="1">
    <citation type="submission" date="2021-02" db="EMBL/GenBank/DDBJ databases">
        <title>Lysobacter arenosi sp. nov., isolated from soil of gangwondo yeongwol, south Korea.</title>
        <authorList>
            <person name="Kim K.R."/>
            <person name="Kim K.H."/>
            <person name="Jeon C.O."/>
        </authorList>
    </citation>
    <scope>NUCLEOTIDE SEQUENCE [LARGE SCALE GENOMIC DNA]</scope>
    <source>
        <strain evidence="2 3">R7</strain>
    </source>
</reference>
<sequence length="128" mass="13463">MSASSALHAAVRLLLLGLLLASFTLKPALAFAEEVHELVAHAAAGSHGHGHEFGEHDVDDHAPAPDDGKSGHDDDHWHLTHCCGQQAAMLPRMQFDLPTTVAASPVATLSVAFAPTRLTAPFRPPIAV</sequence>
<gene>
    <name evidence="2" type="ORF">HIV01_011970</name>
</gene>
<dbReference type="Proteomes" id="UP000663400">
    <property type="component" value="Chromosome"/>
</dbReference>
<evidence type="ECO:0000313" key="3">
    <source>
        <dbReference type="Proteomes" id="UP000663400"/>
    </source>
</evidence>
<evidence type="ECO:0000256" key="1">
    <source>
        <dbReference type="SAM" id="MobiDB-lite"/>
    </source>
</evidence>
<evidence type="ECO:0008006" key="4">
    <source>
        <dbReference type="Google" id="ProtNLM"/>
    </source>
</evidence>
<dbReference type="EMBL" id="CP071517">
    <property type="protein sequence ID" value="QSX73937.1"/>
    <property type="molecule type" value="Genomic_DNA"/>
</dbReference>
<keyword evidence="3" id="KW-1185">Reference proteome</keyword>
<protein>
    <recommendedName>
        <fullName evidence="4">DUF2946 domain-containing protein</fullName>
    </recommendedName>
</protein>
<proteinExistence type="predicted"/>
<feature type="region of interest" description="Disordered" evidence="1">
    <location>
        <begin position="46"/>
        <end position="74"/>
    </location>
</feature>
<organism evidence="2 3">
    <name type="scientific">Lysobacter arenosi</name>
    <dbReference type="NCBI Taxonomy" id="2795387"/>
    <lineage>
        <taxon>Bacteria</taxon>
        <taxon>Pseudomonadati</taxon>
        <taxon>Pseudomonadota</taxon>
        <taxon>Gammaproteobacteria</taxon>
        <taxon>Lysobacterales</taxon>
        <taxon>Lysobacteraceae</taxon>
        <taxon>Lysobacter</taxon>
    </lineage>
</organism>